<reference evidence="5" key="1">
    <citation type="submission" date="2020-02" db="EMBL/GenBank/DDBJ databases">
        <authorList>
            <person name="Meier V. D."/>
        </authorList>
    </citation>
    <scope>NUCLEOTIDE SEQUENCE</scope>
    <source>
        <strain evidence="5">AVDCRST_MAG83</strain>
    </source>
</reference>
<keyword evidence="2" id="KW-0238">DNA-binding</keyword>
<evidence type="ECO:0000256" key="1">
    <source>
        <dbReference type="ARBA" id="ARBA00023015"/>
    </source>
</evidence>
<evidence type="ECO:0000256" key="3">
    <source>
        <dbReference type="ARBA" id="ARBA00023163"/>
    </source>
</evidence>
<evidence type="ECO:0000256" key="2">
    <source>
        <dbReference type="ARBA" id="ARBA00023125"/>
    </source>
</evidence>
<dbReference type="PROSITE" id="PS50949">
    <property type="entry name" value="HTH_GNTR"/>
    <property type="match status" value="1"/>
</dbReference>
<dbReference type="InterPro" id="IPR011711">
    <property type="entry name" value="GntR_C"/>
</dbReference>
<dbReference type="AlphaFoldDB" id="A0A6J4I287"/>
<evidence type="ECO:0000313" key="5">
    <source>
        <dbReference type="EMBL" id="CAA9238155.1"/>
    </source>
</evidence>
<proteinExistence type="predicted"/>
<gene>
    <name evidence="5" type="ORF">AVDCRST_MAG83-1441</name>
</gene>
<accession>A0A6J4I287</accession>
<dbReference type="GO" id="GO:0003677">
    <property type="term" value="F:DNA binding"/>
    <property type="evidence" value="ECO:0007669"/>
    <property type="project" value="UniProtKB-KW"/>
</dbReference>
<dbReference type="SMART" id="SM00895">
    <property type="entry name" value="FCD"/>
    <property type="match status" value="1"/>
</dbReference>
<evidence type="ECO:0000259" key="4">
    <source>
        <dbReference type="PROSITE" id="PS50949"/>
    </source>
</evidence>
<dbReference type="Gene3D" id="1.10.10.10">
    <property type="entry name" value="Winged helix-like DNA-binding domain superfamily/Winged helix DNA-binding domain"/>
    <property type="match status" value="1"/>
</dbReference>
<dbReference type="PRINTS" id="PR00035">
    <property type="entry name" value="HTHGNTR"/>
</dbReference>
<keyword evidence="1" id="KW-0805">Transcription regulation</keyword>
<dbReference type="Gene3D" id="1.20.120.530">
    <property type="entry name" value="GntR ligand-binding domain-like"/>
    <property type="match status" value="1"/>
</dbReference>
<dbReference type="PANTHER" id="PTHR43537">
    <property type="entry name" value="TRANSCRIPTIONAL REGULATOR, GNTR FAMILY"/>
    <property type="match status" value="1"/>
</dbReference>
<dbReference type="GO" id="GO:0003700">
    <property type="term" value="F:DNA-binding transcription factor activity"/>
    <property type="evidence" value="ECO:0007669"/>
    <property type="project" value="InterPro"/>
</dbReference>
<dbReference type="Pfam" id="PF07729">
    <property type="entry name" value="FCD"/>
    <property type="match status" value="1"/>
</dbReference>
<dbReference type="InterPro" id="IPR036390">
    <property type="entry name" value="WH_DNA-bd_sf"/>
</dbReference>
<dbReference type="Pfam" id="PF00392">
    <property type="entry name" value="GntR"/>
    <property type="match status" value="1"/>
</dbReference>
<dbReference type="SMART" id="SM00345">
    <property type="entry name" value="HTH_GNTR"/>
    <property type="match status" value="1"/>
</dbReference>
<sequence>MSPTPGLSALDPHSASLAERTIVTLRKAVLAGVLVPGRLYSVYQVAEDLGISRSPVREALLRLAETGMVRFERNRGFRVVPPAPHDIAEIFSIRLALEVPAVRRATLHASADERAALRRRYEAMEAAAHSGDEPAFEEHDQELHALLIDIDGNARAGRIVANLRDATRLAGASTVESDRSLQEVLIDHLPIVEAFEAADAEAAASSMERHLETTGRLLLRRALRRHGSTEDESSIWDRLAGRP</sequence>
<keyword evidence="3" id="KW-0804">Transcription</keyword>
<organism evidence="5">
    <name type="scientific">uncultured Arthrobacter sp</name>
    <dbReference type="NCBI Taxonomy" id="114050"/>
    <lineage>
        <taxon>Bacteria</taxon>
        <taxon>Bacillati</taxon>
        <taxon>Actinomycetota</taxon>
        <taxon>Actinomycetes</taxon>
        <taxon>Micrococcales</taxon>
        <taxon>Micrococcaceae</taxon>
        <taxon>Arthrobacter</taxon>
        <taxon>environmental samples</taxon>
    </lineage>
</organism>
<dbReference type="PANTHER" id="PTHR43537:SF45">
    <property type="entry name" value="GNTR FAMILY REGULATORY PROTEIN"/>
    <property type="match status" value="1"/>
</dbReference>
<name>A0A6J4I287_9MICC</name>
<protein>
    <submittedName>
        <fullName evidence="5">Transcriptional regulator, GntR family</fullName>
    </submittedName>
</protein>
<dbReference type="EMBL" id="CADCTE010000088">
    <property type="protein sequence ID" value="CAA9238155.1"/>
    <property type="molecule type" value="Genomic_DNA"/>
</dbReference>
<dbReference type="InterPro" id="IPR008920">
    <property type="entry name" value="TF_FadR/GntR_C"/>
</dbReference>
<dbReference type="InterPro" id="IPR000524">
    <property type="entry name" value="Tscrpt_reg_HTH_GntR"/>
</dbReference>
<feature type="domain" description="HTH gntR-type" evidence="4">
    <location>
        <begin position="15"/>
        <end position="82"/>
    </location>
</feature>
<dbReference type="SUPFAM" id="SSF48008">
    <property type="entry name" value="GntR ligand-binding domain-like"/>
    <property type="match status" value="1"/>
</dbReference>
<dbReference type="InterPro" id="IPR036388">
    <property type="entry name" value="WH-like_DNA-bd_sf"/>
</dbReference>
<dbReference type="SUPFAM" id="SSF46785">
    <property type="entry name" value="Winged helix' DNA-binding domain"/>
    <property type="match status" value="1"/>
</dbReference>
<dbReference type="RefSeq" id="WP_294567084.1">
    <property type="nucleotide sequence ID" value="NZ_CADCTE010000088.1"/>
</dbReference>